<evidence type="ECO:0000256" key="2">
    <source>
        <dbReference type="ARBA" id="ARBA00023125"/>
    </source>
</evidence>
<dbReference type="PROSITE" id="PS50995">
    <property type="entry name" value="HTH_MARR_2"/>
    <property type="match status" value="1"/>
</dbReference>
<dbReference type="PROSITE" id="PS01117">
    <property type="entry name" value="HTH_MARR_1"/>
    <property type="match status" value="1"/>
</dbReference>
<sequence length="142" mass="16549">MMFNPHASTPLEKWTRLTVRRWHAEITAMLRQTLPRQQYYLLETLREGEPITCSDIAEQLQITLPAVTNLSQKLVDSGYVERTGSDKDRRRVCLRLTPAGVEILHELDAAAAEMVRRLWSPLDTEEQEQLTRLLQKSFEHYT</sequence>
<protein>
    <submittedName>
        <fullName evidence="5">MarR family transcriptional regulator</fullName>
    </submittedName>
</protein>
<keyword evidence="1" id="KW-0805">Transcription regulation</keyword>
<keyword evidence="3" id="KW-0804">Transcription</keyword>
<dbReference type="Gene3D" id="1.10.10.10">
    <property type="entry name" value="Winged helix-like DNA-binding domain superfamily/Winged helix DNA-binding domain"/>
    <property type="match status" value="1"/>
</dbReference>
<dbReference type="SUPFAM" id="SSF46785">
    <property type="entry name" value="Winged helix' DNA-binding domain"/>
    <property type="match status" value="1"/>
</dbReference>
<dbReference type="InterPro" id="IPR011991">
    <property type="entry name" value="ArsR-like_HTH"/>
</dbReference>
<evidence type="ECO:0000313" key="5">
    <source>
        <dbReference type="EMBL" id="MEK8127760.1"/>
    </source>
</evidence>
<evidence type="ECO:0000256" key="3">
    <source>
        <dbReference type="ARBA" id="ARBA00023163"/>
    </source>
</evidence>
<dbReference type="PRINTS" id="PR00598">
    <property type="entry name" value="HTHMARR"/>
</dbReference>
<dbReference type="InterPro" id="IPR039422">
    <property type="entry name" value="MarR/SlyA-like"/>
</dbReference>
<keyword evidence="6" id="KW-1185">Reference proteome</keyword>
<dbReference type="PANTHER" id="PTHR33164">
    <property type="entry name" value="TRANSCRIPTIONAL REGULATOR, MARR FAMILY"/>
    <property type="match status" value="1"/>
</dbReference>
<dbReference type="PANTHER" id="PTHR33164:SF43">
    <property type="entry name" value="HTH-TYPE TRANSCRIPTIONAL REPRESSOR YETL"/>
    <property type="match status" value="1"/>
</dbReference>
<proteinExistence type="predicted"/>
<dbReference type="InterPro" id="IPR000835">
    <property type="entry name" value="HTH_MarR-typ"/>
</dbReference>
<comment type="caution">
    <text evidence="5">The sequence shown here is derived from an EMBL/GenBank/DDBJ whole genome shotgun (WGS) entry which is preliminary data.</text>
</comment>
<dbReference type="SMART" id="SM00347">
    <property type="entry name" value="HTH_MARR"/>
    <property type="match status" value="1"/>
</dbReference>
<dbReference type="EMBL" id="JBBPCC010000003">
    <property type="protein sequence ID" value="MEK8127760.1"/>
    <property type="molecule type" value="Genomic_DNA"/>
</dbReference>
<dbReference type="CDD" id="cd00090">
    <property type="entry name" value="HTH_ARSR"/>
    <property type="match status" value="1"/>
</dbReference>
<dbReference type="InterPro" id="IPR023187">
    <property type="entry name" value="Tscrpt_reg_MarR-type_CS"/>
</dbReference>
<evidence type="ECO:0000256" key="1">
    <source>
        <dbReference type="ARBA" id="ARBA00023015"/>
    </source>
</evidence>
<gene>
    <name evidence="5" type="ORF">WMW72_07495</name>
</gene>
<organism evidence="5 6">
    <name type="scientific">Paenibacillus filicis</name>
    <dbReference type="NCBI Taxonomy" id="669464"/>
    <lineage>
        <taxon>Bacteria</taxon>
        <taxon>Bacillati</taxon>
        <taxon>Bacillota</taxon>
        <taxon>Bacilli</taxon>
        <taxon>Bacillales</taxon>
        <taxon>Paenibacillaceae</taxon>
        <taxon>Paenibacillus</taxon>
    </lineage>
</organism>
<feature type="domain" description="HTH marR-type" evidence="4">
    <location>
        <begin position="1"/>
        <end position="139"/>
    </location>
</feature>
<name>A0ABU9DFW0_9BACL</name>
<evidence type="ECO:0000259" key="4">
    <source>
        <dbReference type="PROSITE" id="PS50995"/>
    </source>
</evidence>
<accession>A0ABU9DFW0</accession>
<dbReference type="InterPro" id="IPR036388">
    <property type="entry name" value="WH-like_DNA-bd_sf"/>
</dbReference>
<evidence type="ECO:0000313" key="6">
    <source>
        <dbReference type="Proteomes" id="UP001469365"/>
    </source>
</evidence>
<dbReference type="Proteomes" id="UP001469365">
    <property type="component" value="Unassembled WGS sequence"/>
</dbReference>
<dbReference type="InterPro" id="IPR036390">
    <property type="entry name" value="WH_DNA-bd_sf"/>
</dbReference>
<dbReference type="Pfam" id="PF01047">
    <property type="entry name" value="MarR"/>
    <property type="match status" value="1"/>
</dbReference>
<keyword evidence="2" id="KW-0238">DNA-binding</keyword>
<reference evidence="5 6" key="1">
    <citation type="submission" date="2024-04" db="EMBL/GenBank/DDBJ databases">
        <title>draft genome sequnece of Paenibacillus filicis.</title>
        <authorList>
            <person name="Kim D.-U."/>
        </authorList>
    </citation>
    <scope>NUCLEOTIDE SEQUENCE [LARGE SCALE GENOMIC DNA]</scope>
    <source>
        <strain evidence="5 6">KACC14197</strain>
    </source>
</reference>
<dbReference type="RefSeq" id="WP_341414810.1">
    <property type="nucleotide sequence ID" value="NZ_JBBPCC010000003.1"/>
</dbReference>